<reference evidence="3 4" key="1">
    <citation type="submission" date="2019-05" db="EMBL/GenBank/DDBJ databases">
        <authorList>
            <person name="Narsing Rao M.P."/>
            <person name="Li W.J."/>
        </authorList>
    </citation>
    <scope>NUCLEOTIDE SEQUENCE [LARGE SCALE GENOMIC DNA]</scope>
    <source>
        <strain evidence="3 4">SYSU_K30003</strain>
    </source>
</reference>
<dbReference type="InterPro" id="IPR010656">
    <property type="entry name" value="DctM"/>
</dbReference>
<keyword evidence="1" id="KW-0812">Transmembrane</keyword>
<dbReference type="RefSeq" id="WP_138193409.1">
    <property type="nucleotide sequence ID" value="NZ_VCIW01000003.1"/>
</dbReference>
<feature type="transmembrane region" description="Helical" evidence="1">
    <location>
        <begin position="544"/>
        <end position="566"/>
    </location>
</feature>
<feature type="transmembrane region" description="Helical" evidence="1">
    <location>
        <begin position="144"/>
        <end position="169"/>
    </location>
</feature>
<protein>
    <submittedName>
        <fullName evidence="3">TRAP transporter permease</fullName>
    </submittedName>
</protein>
<evidence type="ECO:0000259" key="2">
    <source>
        <dbReference type="Pfam" id="PF06808"/>
    </source>
</evidence>
<feature type="transmembrane region" description="Helical" evidence="1">
    <location>
        <begin position="90"/>
        <end position="109"/>
    </location>
</feature>
<sequence>MGNFESIPSAPDQNELLAKYDPESRVRRFAGAKGWFVGAWLVAFSIYQVVFSIFPAPPAQQHLSIHLAFGLGAIYLLFPPGKRGDRGKLPLYDAALAMLAVAAAAYWVYNFDGLISRIGNFSAVDYATGAVVVLLVLEAARRVVGVPIVVIASLFLLYALFGGFLPGFLQHRGYDWDRVIGQMYFTTEGVFGTPLQVSAKFIFLFLLFGAFLERTGVGAYFNELSLAIAGRRVGGPAKVTVFSSALQGTISGSSVANVVMSGAFTIPMMKRLGYRKEFAGGVEAASSTGGQIMPPIMGAAAFLMAEFTGIEYWNIALAAAIPASLYFAGIWIMVHLEARRTGLRGLNDEEMPDRWEVLKRSYLLLPIVVIIVALMMGASPIRAALYGIASSIAVSFFRKDTRLSVADFFRTLRDGARSALGVVAATAAAGMVVGTVTLTGLGLKFANGLIDLSGGILLLTLFLTMISSILLGMGTPTTANYIITATIAAPALVQLDVPILAAHMFAFYFGIVADITPPVALAAFAAAGIAGGGPIRTGIESSKLAIAAFLIPYVFVLSPELLLIDAAWYETLFAVLTATVGMFGVGAGMIGFWFRPMRWWERVWAAAAGLMLIVPGWITDSIGFGSLLVIALMQWADIRRKPGHSNATQEM</sequence>
<feature type="transmembrane region" description="Helical" evidence="1">
    <location>
        <begin position="315"/>
        <end position="336"/>
    </location>
</feature>
<evidence type="ECO:0000256" key="1">
    <source>
        <dbReference type="SAM" id="Phobius"/>
    </source>
</evidence>
<dbReference type="Pfam" id="PF06808">
    <property type="entry name" value="DctM"/>
    <property type="match status" value="1"/>
</dbReference>
<feature type="transmembrane region" description="Helical" evidence="1">
    <location>
        <begin position="572"/>
        <end position="594"/>
    </location>
</feature>
<dbReference type="OrthoDB" id="9759894at2"/>
<feature type="transmembrane region" description="Helical" evidence="1">
    <location>
        <begin position="60"/>
        <end position="78"/>
    </location>
</feature>
<feature type="transmembrane region" description="Helical" evidence="1">
    <location>
        <begin position="606"/>
        <end position="633"/>
    </location>
</feature>
<evidence type="ECO:0000313" key="4">
    <source>
        <dbReference type="Proteomes" id="UP000309676"/>
    </source>
</evidence>
<dbReference type="Pfam" id="PF11874">
    <property type="entry name" value="DUF3394"/>
    <property type="match status" value="1"/>
</dbReference>
<dbReference type="Proteomes" id="UP000309676">
    <property type="component" value="Unassembled WGS sequence"/>
</dbReference>
<feature type="transmembrane region" description="Helical" evidence="1">
    <location>
        <begin position="455"/>
        <end position="474"/>
    </location>
</feature>
<evidence type="ECO:0000313" key="3">
    <source>
        <dbReference type="EMBL" id="TLS53168.1"/>
    </source>
</evidence>
<dbReference type="InterPro" id="IPR011853">
    <property type="entry name" value="TRAP_DctM-Dct_fused"/>
</dbReference>
<dbReference type="InterPro" id="IPR021814">
    <property type="entry name" value="DUF3394"/>
</dbReference>
<feature type="domain" description="TRAP C4-dicarboxylate transport system permease DctM subunit" evidence="2">
    <location>
        <begin position="131"/>
        <end position="566"/>
    </location>
</feature>
<dbReference type="PANTHER" id="PTHR43849:SF2">
    <property type="entry name" value="BLL3936 PROTEIN"/>
    <property type="match status" value="1"/>
</dbReference>
<organism evidence="3 4">
    <name type="scientific">Paenibacillus antri</name>
    <dbReference type="NCBI Taxonomy" id="2582848"/>
    <lineage>
        <taxon>Bacteria</taxon>
        <taxon>Bacillati</taxon>
        <taxon>Bacillota</taxon>
        <taxon>Bacilli</taxon>
        <taxon>Bacillales</taxon>
        <taxon>Paenibacillaceae</taxon>
        <taxon>Paenibacillus</taxon>
    </lineage>
</organism>
<keyword evidence="1" id="KW-1133">Transmembrane helix</keyword>
<proteinExistence type="predicted"/>
<comment type="caution">
    <text evidence="3">The sequence shown here is derived from an EMBL/GenBank/DDBJ whole genome shotgun (WGS) entry which is preliminary data.</text>
</comment>
<gene>
    <name evidence="3" type="ORF">FE782_07335</name>
</gene>
<name>A0A5R9GIF2_9BACL</name>
<dbReference type="NCBIfam" id="TIGR02123">
    <property type="entry name" value="TRAP_fused"/>
    <property type="match status" value="1"/>
</dbReference>
<feature type="transmembrane region" description="Helical" evidence="1">
    <location>
        <begin position="189"/>
        <end position="212"/>
    </location>
</feature>
<dbReference type="AlphaFoldDB" id="A0A5R9GIF2"/>
<accession>A0A5R9GIF2</accession>
<keyword evidence="4" id="KW-1185">Reference proteome</keyword>
<keyword evidence="1" id="KW-0472">Membrane</keyword>
<feature type="transmembrane region" description="Helical" evidence="1">
    <location>
        <begin position="419"/>
        <end position="443"/>
    </location>
</feature>
<feature type="transmembrane region" description="Helical" evidence="1">
    <location>
        <begin position="507"/>
        <end position="532"/>
    </location>
</feature>
<dbReference type="PANTHER" id="PTHR43849">
    <property type="entry name" value="BLL3936 PROTEIN"/>
    <property type="match status" value="1"/>
</dbReference>
<feature type="transmembrane region" description="Helical" evidence="1">
    <location>
        <begin position="115"/>
        <end position="137"/>
    </location>
</feature>
<dbReference type="EMBL" id="VCIW01000003">
    <property type="protein sequence ID" value="TLS53168.1"/>
    <property type="molecule type" value="Genomic_DNA"/>
</dbReference>
<feature type="transmembrane region" description="Helical" evidence="1">
    <location>
        <begin position="34"/>
        <end position="54"/>
    </location>
</feature>